<dbReference type="PRINTS" id="PR00191">
    <property type="entry name" value="FACTINCAPA"/>
</dbReference>
<protein>
    <recommendedName>
        <fullName evidence="2">F-actin-capping protein subunit alpha</fullName>
    </recommendedName>
</protein>
<evidence type="ECO:0000256" key="3">
    <source>
        <dbReference type="ARBA" id="ARBA00022467"/>
    </source>
</evidence>
<dbReference type="PANTHER" id="PTHR10653">
    <property type="entry name" value="F-ACTIN-CAPPING PROTEIN SUBUNIT ALPHA"/>
    <property type="match status" value="1"/>
</dbReference>
<dbReference type="GO" id="GO:0030479">
    <property type="term" value="C:actin cortical patch"/>
    <property type="evidence" value="ECO:0007669"/>
    <property type="project" value="TreeGrafter"/>
</dbReference>
<dbReference type="Gene3D" id="3.30.1140.60">
    <property type="entry name" value="F-actin capping protein, alpha subunit"/>
    <property type="match status" value="1"/>
</dbReference>
<dbReference type="Pfam" id="PF01267">
    <property type="entry name" value="F-actin_cap_A"/>
    <property type="match status" value="2"/>
</dbReference>
<dbReference type="GO" id="GO:0051016">
    <property type="term" value="P:barbed-end actin filament capping"/>
    <property type="evidence" value="ECO:0007669"/>
    <property type="project" value="InterPro"/>
</dbReference>
<gene>
    <name evidence="6" type="ORF">NliqN6_1808</name>
</gene>
<dbReference type="InterPro" id="IPR002189">
    <property type="entry name" value="CapZ_alpha"/>
</dbReference>
<evidence type="ECO:0000313" key="6">
    <source>
        <dbReference type="EMBL" id="GHJ85406.1"/>
    </source>
</evidence>
<dbReference type="SUPFAM" id="SSF90096">
    <property type="entry name" value="Subunits of heterodimeric actin filament capping protein Capz"/>
    <property type="match status" value="1"/>
</dbReference>
<name>A0A8H3YF67_9TREE</name>
<dbReference type="AlphaFoldDB" id="A0A8H3YF67"/>
<sequence>MDSEKLRLAATLIEQSPPGQANDVLRDLQTIINDDSGSVKQYLLEHLRNYNLEHLQMISLPGSNEQSVLCEAALVPGSGASGAAERYAEPRSKKSFLYNHVTHEPSDIEEYTIPESDEVFRAALDASLMAYLKDHYASSNSAGAVFSSAAPDVPISAESTIASEDAEEEQEALKKDPSLGGNGEEGDKTPTGVSPLRGSTDTEEPSASEAIVPDNEQGDSLLEKVAESMEAVVIATEETLLGDKDASSPLEEEKSAEKSLNNDAEPLSQTTAKAESRAFDLGEEETTENDSLRPEVSTETAPSVVDTETAATERPGPAADPTYTIAIVGNKYNTKNFWTGQWRSLYTVDPKSGTINGNIHVDVHYFENGNVQLAAKEDVSLSFEVDGQNAPSAIVTAIAKNEQEYQMKLNTTYDDLGEKNFKSLRRPLPVTRQRVEWEKIAAYKAGGGQLSK</sequence>
<dbReference type="InterPro" id="IPR017865">
    <property type="entry name" value="F-actin_cap_asu_CS"/>
</dbReference>
<accession>A0A8H3YF67</accession>
<reference evidence="6" key="1">
    <citation type="submission" date="2020-07" db="EMBL/GenBank/DDBJ databases">
        <title>Draft Genome Sequence of a Deep-Sea Yeast, Naganishia (Cryptococcus) liquefaciens strain N6.</title>
        <authorList>
            <person name="Han Y.W."/>
            <person name="Kajitani R."/>
            <person name="Morimoto H."/>
            <person name="Parhat M."/>
            <person name="Tsubouchi H."/>
            <person name="Bakenova O."/>
            <person name="Ogata M."/>
            <person name="Argunhan B."/>
            <person name="Aoki R."/>
            <person name="Kajiwara S."/>
            <person name="Itoh T."/>
            <person name="Iwasaki H."/>
        </authorList>
    </citation>
    <scope>NUCLEOTIDE SEQUENCE</scope>
    <source>
        <strain evidence="6">N6</strain>
    </source>
</reference>
<dbReference type="GO" id="GO:0051015">
    <property type="term" value="F:actin filament binding"/>
    <property type="evidence" value="ECO:0007669"/>
    <property type="project" value="TreeGrafter"/>
</dbReference>
<feature type="compositionally biased region" description="Basic and acidic residues" evidence="5">
    <location>
        <begin position="243"/>
        <end position="257"/>
    </location>
</feature>
<dbReference type="InterPro" id="IPR042489">
    <property type="entry name" value="CapZ_alpha_1"/>
</dbReference>
<evidence type="ECO:0000256" key="4">
    <source>
        <dbReference type="ARBA" id="ARBA00023203"/>
    </source>
</evidence>
<keyword evidence="7" id="KW-1185">Reference proteome</keyword>
<evidence type="ECO:0000313" key="7">
    <source>
        <dbReference type="Proteomes" id="UP000620104"/>
    </source>
</evidence>
<dbReference type="GO" id="GO:0030036">
    <property type="term" value="P:actin cytoskeleton organization"/>
    <property type="evidence" value="ECO:0007669"/>
    <property type="project" value="TreeGrafter"/>
</dbReference>
<feature type="region of interest" description="Disordered" evidence="5">
    <location>
        <begin position="161"/>
        <end position="217"/>
    </location>
</feature>
<dbReference type="GO" id="GO:0008290">
    <property type="term" value="C:F-actin capping protein complex"/>
    <property type="evidence" value="ECO:0007669"/>
    <property type="project" value="InterPro"/>
</dbReference>
<dbReference type="OrthoDB" id="340550at2759"/>
<keyword evidence="3" id="KW-0117">Actin capping</keyword>
<feature type="region of interest" description="Disordered" evidence="5">
    <location>
        <begin position="243"/>
        <end position="320"/>
    </location>
</feature>
<evidence type="ECO:0000256" key="2">
    <source>
        <dbReference type="ARBA" id="ARBA00014038"/>
    </source>
</evidence>
<dbReference type="Proteomes" id="UP000620104">
    <property type="component" value="Unassembled WGS sequence"/>
</dbReference>
<proteinExistence type="inferred from homology"/>
<evidence type="ECO:0000256" key="1">
    <source>
        <dbReference type="ARBA" id="ARBA00010479"/>
    </source>
</evidence>
<dbReference type="EMBL" id="BLZA01000011">
    <property type="protein sequence ID" value="GHJ85406.1"/>
    <property type="molecule type" value="Genomic_DNA"/>
</dbReference>
<dbReference type="PANTHER" id="PTHR10653:SF0">
    <property type="entry name" value="F-ACTIN-CAPPING PROTEIN SUBUNIT ALPHA"/>
    <property type="match status" value="1"/>
</dbReference>
<keyword evidence="4" id="KW-0009">Actin-binding</keyword>
<feature type="compositionally biased region" description="Polar residues" evidence="5">
    <location>
        <begin position="258"/>
        <end position="273"/>
    </location>
</feature>
<dbReference type="Gene3D" id="3.90.1150.210">
    <property type="entry name" value="F-actin capping protein, beta subunit"/>
    <property type="match status" value="1"/>
</dbReference>
<evidence type="ECO:0000256" key="5">
    <source>
        <dbReference type="SAM" id="MobiDB-lite"/>
    </source>
</evidence>
<comment type="similarity">
    <text evidence="1">Belongs to the F-actin-capping protein alpha subunit family.</text>
</comment>
<dbReference type="InterPro" id="IPR037282">
    <property type="entry name" value="CapZ_alpha/beta"/>
</dbReference>
<dbReference type="PROSITE" id="PS00749">
    <property type="entry name" value="F_ACTIN_CAPPING_A_2"/>
    <property type="match status" value="1"/>
</dbReference>
<organism evidence="6 7">
    <name type="scientific">Naganishia liquefaciens</name>
    <dbReference type="NCBI Taxonomy" id="104408"/>
    <lineage>
        <taxon>Eukaryota</taxon>
        <taxon>Fungi</taxon>
        <taxon>Dikarya</taxon>
        <taxon>Basidiomycota</taxon>
        <taxon>Agaricomycotina</taxon>
        <taxon>Tremellomycetes</taxon>
        <taxon>Filobasidiales</taxon>
        <taxon>Filobasidiaceae</taxon>
        <taxon>Naganishia</taxon>
    </lineage>
</organism>
<comment type="caution">
    <text evidence="6">The sequence shown here is derived from an EMBL/GenBank/DDBJ whole genome shotgun (WGS) entry which is preliminary data.</text>
</comment>
<dbReference type="InterPro" id="IPR042276">
    <property type="entry name" value="CapZ_alpha/beta_2"/>
</dbReference>